<gene>
    <name evidence="1" type="ORF">FHR32_006068</name>
</gene>
<comment type="caution">
    <text evidence="1">The sequence shown here is derived from an EMBL/GenBank/DDBJ whole genome shotgun (WGS) entry which is preliminary data.</text>
</comment>
<reference evidence="1 2" key="1">
    <citation type="submission" date="2020-08" db="EMBL/GenBank/DDBJ databases">
        <title>Sequencing the genomes of 1000 actinobacteria strains.</title>
        <authorList>
            <person name="Klenk H.-P."/>
        </authorList>
    </citation>
    <scope>NUCLEOTIDE SEQUENCE [LARGE SCALE GENOMIC DNA]</scope>
    <source>
        <strain evidence="1 2">DSM 43023</strain>
    </source>
</reference>
<name>A0A7W7S0K5_9ACTN</name>
<protein>
    <submittedName>
        <fullName evidence="1">Uncharacterized protein</fullName>
    </submittedName>
</protein>
<dbReference type="EMBL" id="JACHJU010000002">
    <property type="protein sequence ID" value="MBB4941691.1"/>
    <property type="molecule type" value="Genomic_DNA"/>
</dbReference>
<evidence type="ECO:0000313" key="1">
    <source>
        <dbReference type="EMBL" id="MBB4941691.1"/>
    </source>
</evidence>
<accession>A0A7W7S0K5</accession>
<proteinExistence type="predicted"/>
<evidence type="ECO:0000313" key="2">
    <source>
        <dbReference type="Proteomes" id="UP000534286"/>
    </source>
</evidence>
<dbReference type="AlphaFoldDB" id="A0A7W7S0K5"/>
<sequence>METSDVGVHVTHGVIDKLEWKQADPPSWNGR</sequence>
<keyword evidence="2" id="KW-1185">Reference proteome</keyword>
<organism evidence="1 2">
    <name type="scientific">Streptosporangium album</name>
    <dbReference type="NCBI Taxonomy" id="47479"/>
    <lineage>
        <taxon>Bacteria</taxon>
        <taxon>Bacillati</taxon>
        <taxon>Actinomycetota</taxon>
        <taxon>Actinomycetes</taxon>
        <taxon>Streptosporangiales</taxon>
        <taxon>Streptosporangiaceae</taxon>
        <taxon>Streptosporangium</taxon>
    </lineage>
</organism>
<dbReference type="Proteomes" id="UP000534286">
    <property type="component" value="Unassembled WGS sequence"/>
</dbReference>